<comment type="caution">
    <text evidence="3">The sequence shown here is derived from an EMBL/GenBank/DDBJ whole genome shotgun (WGS) entry which is preliminary data.</text>
</comment>
<dbReference type="EMBL" id="CANHGI010000001">
    <property type="protein sequence ID" value="CAI5438100.1"/>
    <property type="molecule type" value="Genomic_DNA"/>
</dbReference>
<dbReference type="PANTHER" id="PTHR21662">
    <property type="entry name" value="RECEPTOR PROTEIN-TYROSINE KINASE"/>
    <property type="match status" value="1"/>
</dbReference>
<dbReference type="InterPro" id="IPR036941">
    <property type="entry name" value="Rcpt_L-dom_sf"/>
</dbReference>
<keyword evidence="4" id="KW-1185">Reference proteome</keyword>
<protein>
    <recommendedName>
        <fullName evidence="2">Receptor L-domain domain-containing protein</fullName>
    </recommendedName>
</protein>
<evidence type="ECO:0000313" key="4">
    <source>
        <dbReference type="Proteomes" id="UP001152747"/>
    </source>
</evidence>
<dbReference type="InterPro" id="IPR000494">
    <property type="entry name" value="Rcpt_L-dom"/>
</dbReference>
<evidence type="ECO:0000313" key="3">
    <source>
        <dbReference type="EMBL" id="CAI5438100.1"/>
    </source>
</evidence>
<gene>
    <name evidence="3" type="ORF">CAMP_LOCUS737</name>
</gene>
<feature type="chain" id="PRO_5040121246" description="Receptor L-domain domain-containing protein" evidence="1">
    <location>
        <begin position="20"/>
        <end position="552"/>
    </location>
</feature>
<dbReference type="InterPro" id="IPR053079">
    <property type="entry name" value="SPS2_domain"/>
</dbReference>
<evidence type="ECO:0000256" key="1">
    <source>
        <dbReference type="SAM" id="SignalP"/>
    </source>
</evidence>
<name>A0A9P1I4U9_9PELO</name>
<sequence>MSENFKFIFILIFFSNIYAKIKIYIPEDEDQINIYTYYENVYINQSTVALPDLDPIYTNFQSVYISGNIRITERELKAFFEKIRFFFGEIVVNSTNLKSLSFLRPQSLNGDPDTHAGLTITNNPNLTEIGIDFLACPFCVEKIIIENNQALDLRNECANIIKIYGTWRQISDNLYDCGCEIKNNQKLSAFIDKKLKANPKCDWIFGNVTIDSTYEYNYLEEHLRNITRITGALSIVSTNFQDFKFFKNLKLIDVPITTTFLPIIEIKNNTELKELGFNITRRGVNLIISGNPKLQITASELVGLFSEECPDSELDGFQIKFGADGEENGICEIPKDGSFENFPDGCVNLIGNLTIDDNFNYEQSYKLHMVYNIFGSIAIRNTKIRNLNFIPNLHNIYTIHQNQNAIEITNNSDLLKVSFFQDFGQIQSDQKAIFRNNTNLIIEESMCSFWYSTRGKAPIIEGNRVDCDRNDLTTKIGNKLNIDYFGDIPNFPDIQYSFESVPSVTRIPVNVNDREEENVATTTTEITVTENNCGTTKVLIISILMVCFDHCF</sequence>
<dbReference type="SUPFAM" id="SSF52058">
    <property type="entry name" value="L domain-like"/>
    <property type="match status" value="3"/>
</dbReference>
<evidence type="ECO:0000259" key="2">
    <source>
        <dbReference type="Pfam" id="PF01030"/>
    </source>
</evidence>
<feature type="domain" description="Receptor L-domain" evidence="2">
    <location>
        <begin position="200"/>
        <end position="299"/>
    </location>
</feature>
<proteinExistence type="predicted"/>
<dbReference type="PANTHER" id="PTHR21662:SF58">
    <property type="entry name" value="RECEPTOR L-DOMAIN DOMAIN-CONTAINING PROTEIN"/>
    <property type="match status" value="1"/>
</dbReference>
<reference evidence="3" key="1">
    <citation type="submission" date="2022-11" db="EMBL/GenBank/DDBJ databases">
        <authorList>
            <person name="Kikuchi T."/>
        </authorList>
    </citation>
    <scope>NUCLEOTIDE SEQUENCE</scope>
    <source>
        <strain evidence="3">PS1010</strain>
    </source>
</reference>
<feature type="domain" description="Receptor L-domain" evidence="2">
    <location>
        <begin position="65"/>
        <end position="153"/>
    </location>
</feature>
<dbReference type="Proteomes" id="UP001152747">
    <property type="component" value="Unassembled WGS sequence"/>
</dbReference>
<accession>A0A9P1I4U9</accession>
<keyword evidence="1" id="KW-0732">Signal</keyword>
<dbReference type="AlphaFoldDB" id="A0A9P1I4U9"/>
<dbReference type="Gene3D" id="3.80.20.20">
    <property type="entry name" value="Receptor L-domain"/>
    <property type="match status" value="2"/>
</dbReference>
<feature type="signal peptide" evidence="1">
    <location>
        <begin position="1"/>
        <end position="19"/>
    </location>
</feature>
<dbReference type="OrthoDB" id="5791480at2759"/>
<feature type="domain" description="Receptor L-domain" evidence="2">
    <location>
        <begin position="345"/>
        <end position="445"/>
    </location>
</feature>
<dbReference type="Pfam" id="PF01030">
    <property type="entry name" value="Recep_L_domain"/>
    <property type="match status" value="3"/>
</dbReference>
<organism evidence="3 4">
    <name type="scientific">Caenorhabditis angaria</name>
    <dbReference type="NCBI Taxonomy" id="860376"/>
    <lineage>
        <taxon>Eukaryota</taxon>
        <taxon>Metazoa</taxon>
        <taxon>Ecdysozoa</taxon>
        <taxon>Nematoda</taxon>
        <taxon>Chromadorea</taxon>
        <taxon>Rhabditida</taxon>
        <taxon>Rhabditina</taxon>
        <taxon>Rhabditomorpha</taxon>
        <taxon>Rhabditoidea</taxon>
        <taxon>Rhabditidae</taxon>
        <taxon>Peloderinae</taxon>
        <taxon>Caenorhabditis</taxon>
    </lineage>
</organism>